<dbReference type="KEGG" id="vg:80019228"/>
<sequence length="80" mass="9295">MARYMAEDEKLYRAVITKTYENGRSVTAFHGPFTTKAPATSVVNEKKAILDRQVNHGWNWQGKYDLFTRIEVCDPTWEVI</sequence>
<keyword evidence="2" id="KW-1185">Reference proteome</keyword>
<name>A0A2U8UNP6_9CAUD</name>
<gene>
    <name evidence="1" type="primary">8</name>
    <name evidence="1" type="ORF">SEA_IBANTIK_8</name>
</gene>
<reference evidence="2" key="1">
    <citation type="submission" date="2018-04" db="EMBL/GenBank/DDBJ databases">
        <authorList>
            <person name="Go L.Y."/>
            <person name="Mitchell J.A."/>
        </authorList>
    </citation>
    <scope>NUCLEOTIDE SEQUENCE [LARGE SCALE GENOMIC DNA]</scope>
</reference>
<protein>
    <submittedName>
        <fullName evidence="1">Uncharacterized protein</fullName>
    </submittedName>
</protein>
<dbReference type="GeneID" id="80019228"/>
<accession>A0A2U8UNP6</accession>
<proteinExistence type="predicted"/>
<dbReference type="EMBL" id="MH155870">
    <property type="protein sequence ID" value="AWN05233.1"/>
    <property type="molecule type" value="Genomic_DNA"/>
</dbReference>
<organism evidence="1 2">
    <name type="scientific">Streptomyces phage Ibantik</name>
    <dbReference type="NCBI Taxonomy" id="2182397"/>
    <lineage>
        <taxon>Viruses</taxon>
        <taxon>Duplodnaviria</taxon>
        <taxon>Heunggongvirae</taxon>
        <taxon>Uroviricota</taxon>
        <taxon>Caudoviricetes</taxon>
        <taxon>Ibantikvirus</taxon>
        <taxon>Ibantikvirus ibantik</taxon>
    </lineage>
</organism>
<dbReference type="Proteomes" id="UP000247188">
    <property type="component" value="Segment"/>
</dbReference>
<dbReference type="RefSeq" id="YP_010754632.1">
    <property type="nucleotide sequence ID" value="NC_073462.1"/>
</dbReference>
<evidence type="ECO:0000313" key="2">
    <source>
        <dbReference type="Proteomes" id="UP000247188"/>
    </source>
</evidence>
<evidence type="ECO:0000313" key="1">
    <source>
        <dbReference type="EMBL" id="AWN05233.1"/>
    </source>
</evidence>